<protein>
    <submittedName>
        <fullName evidence="1">Uncharacterized protein</fullName>
    </submittedName>
</protein>
<evidence type="ECO:0000313" key="1">
    <source>
        <dbReference type="EMBL" id="KAB8268763.1"/>
    </source>
</evidence>
<dbReference type="Proteomes" id="UP000326289">
    <property type="component" value="Unassembled WGS sequence"/>
</dbReference>
<keyword evidence="2" id="KW-1185">Reference proteome</keyword>
<sequence length="178" mass="19379">MLTEEGKVKVYACPLSYIREGLAPPHGLPNIHNKSAGLGNQTLFLSAFPAKRFKLLFPLFHHQPFTSHTIQQLTASSSLNPHFLLSQPFISPHCCGASADSLYILCRYSLCPCSPSRHLAAIDLSYLNPHPTPPSGTFSCRFTCQSSALYTLESELGPVQAYSRRFSNPPSGASGMAP</sequence>
<organism evidence="1 2">
    <name type="scientific">Aspergillus minisclerotigenes</name>
    <dbReference type="NCBI Taxonomy" id="656917"/>
    <lineage>
        <taxon>Eukaryota</taxon>
        <taxon>Fungi</taxon>
        <taxon>Dikarya</taxon>
        <taxon>Ascomycota</taxon>
        <taxon>Pezizomycotina</taxon>
        <taxon>Eurotiomycetes</taxon>
        <taxon>Eurotiomycetidae</taxon>
        <taxon>Eurotiales</taxon>
        <taxon>Aspergillaceae</taxon>
        <taxon>Aspergillus</taxon>
        <taxon>Aspergillus subgen. Circumdati</taxon>
    </lineage>
</organism>
<name>A0A5N6IU73_9EURO</name>
<proteinExistence type="predicted"/>
<evidence type="ECO:0000313" key="2">
    <source>
        <dbReference type="Proteomes" id="UP000326289"/>
    </source>
</evidence>
<dbReference type="EMBL" id="ML732861">
    <property type="protein sequence ID" value="KAB8268763.1"/>
    <property type="molecule type" value="Genomic_DNA"/>
</dbReference>
<reference evidence="1 2" key="1">
    <citation type="submission" date="2019-04" db="EMBL/GenBank/DDBJ databases">
        <title>Fungal friends and foes A comparative genomics study of 23 Aspergillus species from section Flavi.</title>
        <authorList>
            <consortium name="DOE Joint Genome Institute"/>
            <person name="Kjaerbolling I."/>
            <person name="Vesth T.C."/>
            <person name="Frisvad J.C."/>
            <person name="Nybo J.L."/>
            <person name="Theobald S."/>
            <person name="Kildgaard S."/>
            <person name="Petersen T.I."/>
            <person name="Kuo A."/>
            <person name="Sato A."/>
            <person name="Lyhne E.K."/>
            <person name="Kogle M.E."/>
            <person name="Wiebenga A."/>
            <person name="Kun R.S."/>
            <person name="Lubbers R.J."/>
            <person name="Makela M.R."/>
            <person name="Barry K."/>
            <person name="Chovatia M."/>
            <person name="Clum A."/>
            <person name="Daum C."/>
            <person name="Haridas S."/>
            <person name="He G."/>
            <person name="LaButti K."/>
            <person name="Lipzen A."/>
            <person name="Mondo S."/>
            <person name="Pangilinan J."/>
            <person name="Riley R."/>
            <person name="Salamov A."/>
            <person name="Simmons B.A."/>
            <person name="Magnuson J.K."/>
            <person name="Henrissat B."/>
            <person name="Mortensen U.H."/>
            <person name="Larsen T.O."/>
            <person name="De vries R.P."/>
            <person name="Grigoriev I.V."/>
            <person name="Machida M."/>
            <person name="Baker S.E."/>
            <person name="Andersen M.R."/>
        </authorList>
    </citation>
    <scope>NUCLEOTIDE SEQUENCE [LARGE SCALE GENOMIC DNA]</scope>
    <source>
        <strain evidence="1 2">CBS 117635</strain>
    </source>
</reference>
<dbReference type="AlphaFoldDB" id="A0A5N6IU73"/>
<accession>A0A5N6IU73</accession>
<gene>
    <name evidence="1" type="ORF">BDV30DRAFT_200481</name>
</gene>